<dbReference type="AlphaFoldDB" id="A0A7J0CIA2"/>
<evidence type="ECO:0000313" key="2">
    <source>
        <dbReference type="EMBL" id="GFN02223.1"/>
    </source>
</evidence>
<evidence type="ECO:0000256" key="1">
    <source>
        <dbReference type="SAM" id="MobiDB-lite"/>
    </source>
</evidence>
<protein>
    <submittedName>
        <fullName evidence="2">Uncharacterized protein</fullName>
    </submittedName>
</protein>
<organism evidence="2 3">
    <name type="scientific">Streptomyces microflavus</name>
    <name type="common">Streptomyces lipmanii</name>
    <dbReference type="NCBI Taxonomy" id="1919"/>
    <lineage>
        <taxon>Bacteria</taxon>
        <taxon>Bacillati</taxon>
        <taxon>Actinomycetota</taxon>
        <taxon>Actinomycetes</taxon>
        <taxon>Kitasatosporales</taxon>
        <taxon>Streptomycetaceae</taxon>
        <taxon>Streptomyces</taxon>
    </lineage>
</organism>
<feature type="region of interest" description="Disordered" evidence="1">
    <location>
        <begin position="158"/>
        <end position="187"/>
    </location>
</feature>
<comment type="caution">
    <text evidence="2">The sequence shown here is derived from an EMBL/GenBank/DDBJ whole genome shotgun (WGS) entry which is preliminary data.</text>
</comment>
<gene>
    <name evidence="2" type="ORF">Smic_07790</name>
</gene>
<reference evidence="2 3" key="1">
    <citation type="submission" date="2020-05" db="EMBL/GenBank/DDBJ databases">
        <title>Whole genome shotgun sequence of Streptomyces microflavus NBRC 13062.</title>
        <authorList>
            <person name="Komaki H."/>
            <person name="Tamura T."/>
        </authorList>
    </citation>
    <scope>NUCLEOTIDE SEQUENCE [LARGE SCALE GENOMIC DNA]</scope>
    <source>
        <strain evidence="2 3">NBRC 13062</strain>
    </source>
</reference>
<sequence>MHHSLDDSAALLSIADELHGAAAEIPISTATGYGIGLAEDLEDQIRRLGLLLASFANTVAVESRAPRTQGGPAARAHRRVIMEAHAAGSVGKALADLAEAMVQVAILQDRPSLYHPAGRADTLRSAHAALDRLFNSAQNRLHHAGHQLQRSADHLYRPVAPVTSNTTEPRVPPRPPASATGRRSNNR</sequence>
<dbReference type="EMBL" id="BLWD01000001">
    <property type="protein sequence ID" value="GFN02223.1"/>
    <property type="molecule type" value="Genomic_DNA"/>
</dbReference>
<name>A0A7J0CIA2_STRMI</name>
<accession>A0A7J0CIA2</accession>
<dbReference type="RefSeq" id="WP_032755094.1">
    <property type="nucleotide sequence ID" value="NZ_BMUG01000008.1"/>
</dbReference>
<dbReference type="Proteomes" id="UP000498740">
    <property type="component" value="Unassembled WGS sequence"/>
</dbReference>
<proteinExistence type="predicted"/>
<evidence type="ECO:0000313" key="3">
    <source>
        <dbReference type="Proteomes" id="UP000498740"/>
    </source>
</evidence>